<dbReference type="Proteomes" id="UP001300012">
    <property type="component" value="Unassembled WGS sequence"/>
</dbReference>
<dbReference type="SUPFAM" id="SSF46689">
    <property type="entry name" value="Homeodomain-like"/>
    <property type="match status" value="1"/>
</dbReference>
<dbReference type="PANTHER" id="PTHR43280:SF2">
    <property type="entry name" value="HTH-TYPE TRANSCRIPTIONAL REGULATOR EXSA"/>
    <property type="match status" value="1"/>
</dbReference>
<dbReference type="InterPro" id="IPR003313">
    <property type="entry name" value="AraC-bd"/>
</dbReference>
<evidence type="ECO:0000256" key="2">
    <source>
        <dbReference type="ARBA" id="ARBA00023125"/>
    </source>
</evidence>
<dbReference type="SMART" id="SM00342">
    <property type="entry name" value="HTH_ARAC"/>
    <property type="match status" value="1"/>
</dbReference>
<organism evidence="5 6">
    <name type="scientific">Paenibacillus radicis</name>
    <name type="common">ex Xue et al. 2023</name>
    <dbReference type="NCBI Taxonomy" id="2972489"/>
    <lineage>
        <taxon>Bacteria</taxon>
        <taxon>Bacillati</taxon>
        <taxon>Bacillota</taxon>
        <taxon>Bacilli</taxon>
        <taxon>Bacillales</taxon>
        <taxon>Paenibacillaceae</taxon>
        <taxon>Paenibacillus</taxon>
    </lineage>
</organism>
<evidence type="ECO:0000256" key="1">
    <source>
        <dbReference type="ARBA" id="ARBA00023015"/>
    </source>
</evidence>
<keyword evidence="6" id="KW-1185">Reference proteome</keyword>
<dbReference type="PRINTS" id="PR00032">
    <property type="entry name" value="HTHARAC"/>
</dbReference>
<keyword evidence="2" id="KW-0238">DNA-binding</keyword>
<dbReference type="InterPro" id="IPR009057">
    <property type="entry name" value="Homeodomain-like_sf"/>
</dbReference>
<dbReference type="EMBL" id="JANQBD010000005">
    <property type="protein sequence ID" value="MCR8631222.1"/>
    <property type="molecule type" value="Genomic_DNA"/>
</dbReference>
<accession>A0ABT1YDF8</accession>
<dbReference type="InterPro" id="IPR018060">
    <property type="entry name" value="HTH_AraC"/>
</dbReference>
<protein>
    <submittedName>
        <fullName evidence="5">AraC family transcriptional regulator</fullName>
    </submittedName>
</protein>
<gene>
    <name evidence="5" type="ORF">NV381_08420</name>
</gene>
<evidence type="ECO:0000259" key="4">
    <source>
        <dbReference type="PROSITE" id="PS01124"/>
    </source>
</evidence>
<sequence>MKLSTNVNLIKEPFHLNYLKTSNQHSWEVFHAHQSMEFLYVYEGEGTAYIHGYKFPIVPGTLLLFQPFQLHRLEVSQLFIRTVFMFDPFPVDSVLVAFPSLHKFFTILWKSTLSHPVLYLSPAHNEFLILYEMLNQRLKNVSTAKWNEEFLLFVISILQHLRHYEKKLAPMKKSALEPKSSLTIKLIIEWVDANFRDKFMLEKLSEELHLSTFYLSHTFSEKTGSSLTKFISSRRLREACLLLETTSKSVSVIASEAGFQNASYFCRVFKGALGVTPKRYRTEVLGEPKL</sequence>
<dbReference type="InterPro" id="IPR020449">
    <property type="entry name" value="Tscrpt_reg_AraC-type_HTH"/>
</dbReference>
<dbReference type="RefSeq" id="WP_258212828.1">
    <property type="nucleotide sequence ID" value="NZ_JANQBD010000005.1"/>
</dbReference>
<dbReference type="InterPro" id="IPR037923">
    <property type="entry name" value="HTH-like"/>
</dbReference>
<keyword evidence="1" id="KW-0805">Transcription regulation</keyword>
<name>A0ABT1YDF8_9BACL</name>
<dbReference type="Gene3D" id="2.60.120.10">
    <property type="entry name" value="Jelly Rolls"/>
    <property type="match status" value="1"/>
</dbReference>
<evidence type="ECO:0000313" key="5">
    <source>
        <dbReference type="EMBL" id="MCR8631222.1"/>
    </source>
</evidence>
<reference evidence="5 6" key="1">
    <citation type="submission" date="2022-08" db="EMBL/GenBank/DDBJ databases">
        <title>Paenibacillus endoradicis sp. nov., Paenibacillus radicibacter sp. nov and Paenibacillus pararadicis sp. nov., three cold-adapted plant growth-promoting bacteria isolated from root of Larix gmelinii in Great Khingan.</title>
        <authorList>
            <person name="Xue H."/>
        </authorList>
    </citation>
    <scope>NUCLEOTIDE SEQUENCE [LARGE SCALE GENOMIC DNA]</scope>
    <source>
        <strain evidence="5 6">N5-1-1-5</strain>
    </source>
</reference>
<dbReference type="Pfam" id="PF02311">
    <property type="entry name" value="AraC_binding"/>
    <property type="match status" value="1"/>
</dbReference>
<dbReference type="InterPro" id="IPR014710">
    <property type="entry name" value="RmlC-like_jellyroll"/>
</dbReference>
<dbReference type="SUPFAM" id="SSF51215">
    <property type="entry name" value="Regulatory protein AraC"/>
    <property type="match status" value="1"/>
</dbReference>
<dbReference type="PANTHER" id="PTHR43280">
    <property type="entry name" value="ARAC-FAMILY TRANSCRIPTIONAL REGULATOR"/>
    <property type="match status" value="1"/>
</dbReference>
<evidence type="ECO:0000256" key="3">
    <source>
        <dbReference type="ARBA" id="ARBA00023163"/>
    </source>
</evidence>
<keyword evidence="3" id="KW-0804">Transcription</keyword>
<comment type="caution">
    <text evidence="5">The sequence shown here is derived from an EMBL/GenBank/DDBJ whole genome shotgun (WGS) entry which is preliminary data.</text>
</comment>
<feature type="domain" description="HTH araC/xylS-type" evidence="4">
    <location>
        <begin position="185"/>
        <end position="283"/>
    </location>
</feature>
<dbReference type="PROSITE" id="PS01124">
    <property type="entry name" value="HTH_ARAC_FAMILY_2"/>
    <property type="match status" value="1"/>
</dbReference>
<proteinExistence type="predicted"/>
<dbReference type="Pfam" id="PF12833">
    <property type="entry name" value="HTH_18"/>
    <property type="match status" value="1"/>
</dbReference>
<evidence type="ECO:0000313" key="6">
    <source>
        <dbReference type="Proteomes" id="UP001300012"/>
    </source>
</evidence>
<dbReference type="Gene3D" id="1.10.10.60">
    <property type="entry name" value="Homeodomain-like"/>
    <property type="match status" value="2"/>
</dbReference>